<evidence type="ECO:0000256" key="9">
    <source>
        <dbReference type="ARBA" id="ARBA00032824"/>
    </source>
</evidence>
<protein>
    <recommendedName>
        <fullName evidence="3">thioredoxin-dependent peroxiredoxin</fullName>
        <ecNumber evidence="3">1.11.1.24</ecNumber>
    </recommendedName>
    <alternativeName>
        <fullName evidence="9">Thioredoxin peroxidase</fullName>
    </alternativeName>
    <alternativeName>
        <fullName evidence="11">Thioredoxin-dependent peroxiredoxin Bcp</fullName>
    </alternativeName>
</protein>
<dbReference type="GO" id="GO:0005737">
    <property type="term" value="C:cytoplasm"/>
    <property type="evidence" value="ECO:0007669"/>
    <property type="project" value="TreeGrafter"/>
</dbReference>
<dbReference type="SUPFAM" id="SSF52833">
    <property type="entry name" value="Thioredoxin-like"/>
    <property type="match status" value="1"/>
</dbReference>
<keyword evidence="5" id="KW-0049">Antioxidant</keyword>
<keyword evidence="8" id="KW-0676">Redox-active center</keyword>
<name>A0A240UM78_9GAMM</name>
<comment type="function">
    <text evidence="1">Thiol-specific peroxidase that catalyzes the reduction of hydrogen peroxide and organic hydroperoxides to water and alcohols, respectively. Plays a role in cell protection against oxidative stress by detoxifying peroxides and as sensor of hydrogen peroxide-mediated signaling events.</text>
</comment>
<evidence type="ECO:0000256" key="5">
    <source>
        <dbReference type="ARBA" id="ARBA00022862"/>
    </source>
</evidence>
<keyword evidence="6" id="KW-0560">Oxidoreductase</keyword>
<dbReference type="Gene3D" id="3.40.30.10">
    <property type="entry name" value="Glutaredoxin"/>
    <property type="match status" value="1"/>
</dbReference>
<dbReference type="Proteomes" id="UP000194457">
    <property type="component" value="Chromosome"/>
</dbReference>
<evidence type="ECO:0000313" key="14">
    <source>
        <dbReference type="Proteomes" id="UP000194457"/>
    </source>
</evidence>
<sequence length="158" mass="17614">MSITPGAPAPDITLEATGGTDFNPTTFKGEQVVLYFYPKDATPGCTTEGQDFRDRMADFEQAGTRVFGVSRDSLRRHENFKEKQGFPFELVSDPEETLCRAFDVIKLKKLYGKEHEGIERSTFLIDREGNIAAQWRKVKVAGHVDEVLAAAKALNADQ</sequence>
<dbReference type="InterPro" id="IPR024706">
    <property type="entry name" value="Peroxiredoxin_AhpC-typ"/>
</dbReference>
<dbReference type="PROSITE" id="PS51352">
    <property type="entry name" value="THIOREDOXIN_2"/>
    <property type="match status" value="1"/>
</dbReference>
<dbReference type="PIRSF" id="PIRSF000239">
    <property type="entry name" value="AHPC"/>
    <property type="match status" value="1"/>
</dbReference>
<dbReference type="Pfam" id="PF00578">
    <property type="entry name" value="AhpC-TSA"/>
    <property type="match status" value="1"/>
</dbReference>
<evidence type="ECO:0000256" key="11">
    <source>
        <dbReference type="ARBA" id="ARBA00042639"/>
    </source>
</evidence>
<dbReference type="GO" id="GO:0008379">
    <property type="term" value="F:thioredoxin peroxidase activity"/>
    <property type="evidence" value="ECO:0007669"/>
    <property type="project" value="TreeGrafter"/>
</dbReference>
<comment type="similarity">
    <text evidence="10">Belongs to the peroxiredoxin family. BCP/PrxQ subfamily.</text>
</comment>
<gene>
    <name evidence="13" type="ORF">B9H00_03325</name>
</gene>
<dbReference type="EC" id="1.11.1.24" evidence="3"/>
<evidence type="ECO:0000256" key="8">
    <source>
        <dbReference type="ARBA" id="ARBA00023284"/>
    </source>
</evidence>
<accession>A0A240UM78</accession>
<dbReference type="CDD" id="cd03017">
    <property type="entry name" value="PRX_BCP"/>
    <property type="match status" value="1"/>
</dbReference>
<keyword evidence="14" id="KW-1185">Reference proteome</keyword>
<dbReference type="KEGG" id="kma:B9H00_03325"/>
<dbReference type="GO" id="GO:0045454">
    <property type="term" value="P:cell redox homeostasis"/>
    <property type="evidence" value="ECO:0007669"/>
    <property type="project" value="TreeGrafter"/>
</dbReference>
<keyword evidence="4" id="KW-0575">Peroxidase</keyword>
<keyword evidence="7" id="KW-1015">Disulfide bond</keyword>
<dbReference type="FunFam" id="3.40.30.10:FF:000007">
    <property type="entry name" value="Thioredoxin-dependent thiol peroxidase"/>
    <property type="match status" value="1"/>
</dbReference>
<evidence type="ECO:0000256" key="4">
    <source>
        <dbReference type="ARBA" id="ARBA00022559"/>
    </source>
</evidence>
<evidence type="ECO:0000256" key="2">
    <source>
        <dbReference type="ARBA" id="ARBA00011245"/>
    </source>
</evidence>
<dbReference type="PANTHER" id="PTHR42801">
    <property type="entry name" value="THIOREDOXIN-DEPENDENT PEROXIDE REDUCTASE"/>
    <property type="match status" value="1"/>
</dbReference>
<evidence type="ECO:0000313" key="13">
    <source>
        <dbReference type="EMBL" id="ART62225.1"/>
    </source>
</evidence>
<dbReference type="EMBL" id="CP021358">
    <property type="protein sequence ID" value="ART62225.1"/>
    <property type="molecule type" value="Genomic_DNA"/>
</dbReference>
<dbReference type="InterPro" id="IPR050924">
    <property type="entry name" value="Peroxiredoxin_BCP/PrxQ"/>
</dbReference>
<dbReference type="InterPro" id="IPR013766">
    <property type="entry name" value="Thioredoxin_domain"/>
</dbReference>
<comment type="subunit">
    <text evidence="2">Monomer.</text>
</comment>
<reference evidence="13 14" key="1">
    <citation type="submission" date="2017-05" db="EMBL/GenBank/DDBJ databases">
        <authorList>
            <person name="Song R."/>
            <person name="Chenine A.L."/>
            <person name="Ruprecht R.M."/>
        </authorList>
    </citation>
    <scope>NUCLEOTIDE SEQUENCE [LARGE SCALE GENOMIC DNA]</scope>
    <source>
        <strain evidence="13">SW32</strain>
    </source>
</reference>
<evidence type="ECO:0000256" key="6">
    <source>
        <dbReference type="ARBA" id="ARBA00023002"/>
    </source>
</evidence>
<dbReference type="InterPro" id="IPR036249">
    <property type="entry name" value="Thioredoxin-like_sf"/>
</dbReference>
<evidence type="ECO:0000256" key="3">
    <source>
        <dbReference type="ARBA" id="ARBA00013017"/>
    </source>
</evidence>
<dbReference type="InterPro" id="IPR000866">
    <property type="entry name" value="AhpC/TSA"/>
</dbReference>
<evidence type="ECO:0000256" key="10">
    <source>
        <dbReference type="ARBA" id="ARBA00038489"/>
    </source>
</evidence>
<evidence type="ECO:0000256" key="7">
    <source>
        <dbReference type="ARBA" id="ARBA00023157"/>
    </source>
</evidence>
<dbReference type="OrthoDB" id="9812811at2"/>
<dbReference type="RefSeq" id="WP_086899470.1">
    <property type="nucleotide sequence ID" value="NZ_CP021358.1"/>
</dbReference>
<dbReference type="PANTHER" id="PTHR42801:SF4">
    <property type="entry name" value="AHPC_TSA FAMILY PROTEIN"/>
    <property type="match status" value="1"/>
</dbReference>
<proteinExistence type="inferred from homology"/>
<dbReference type="AlphaFoldDB" id="A0A240UM78"/>
<dbReference type="GO" id="GO:0034599">
    <property type="term" value="P:cellular response to oxidative stress"/>
    <property type="evidence" value="ECO:0007669"/>
    <property type="project" value="TreeGrafter"/>
</dbReference>
<comment type="catalytic activity">
    <reaction evidence="12">
        <text>a hydroperoxide + [thioredoxin]-dithiol = an alcohol + [thioredoxin]-disulfide + H2O</text>
        <dbReference type="Rhea" id="RHEA:62620"/>
        <dbReference type="Rhea" id="RHEA-COMP:10698"/>
        <dbReference type="Rhea" id="RHEA-COMP:10700"/>
        <dbReference type="ChEBI" id="CHEBI:15377"/>
        <dbReference type="ChEBI" id="CHEBI:29950"/>
        <dbReference type="ChEBI" id="CHEBI:30879"/>
        <dbReference type="ChEBI" id="CHEBI:35924"/>
        <dbReference type="ChEBI" id="CHEBI:50058"/>
        <dbReference type="EC" id="1.11.1.24"/>
    </reaction>
</comment>
<evidence type="ECO:0000256" key="1">
    <source>
        <dbReference type="ARBA" id="ARBA00003330"/>
    </source>
</evidence>
<evidence type="ECO:0000256" key="12">
    <source>
        <dbReference type="ARBA" id="ARBA00049091"/>
    </source>
</evidence>
<organism evidence="13 14">
    <name type="scientific">Kushneria marisflavi</name>
    <dbReference type="NCBI Taxonomy" id="157779"/>
    <lineage>
        <taxon>Bacteria</taxon>
        <taxon>Pseudomonadati</taxon>
        <taxon>Pseudomonadota</taxon>
        <taxon>Gammaproteobacteria</taxon>
        <taxon>Oceanospirillales</taxon>
        <taxon>Halomonadaceae</taxon>
        <taxon>Kushneria</taxon>
    </lineage>
</organism>